<name>A0A6J6N4W6_9ZZZZ</name>
<accession>A0A6J6N4W6</accession>
<protein>
    <submittedName>
        <fullName evidence="1">Unannotated protein</fullName>
    </submittedName>
</protein>
<evidence type="ECO:0000313" key="1">
    <source>
        <dbReference type="EMBL" id="CAB4681670.1"/>
    </source>
</evidence>
<reference evidence="1" key="1">
    <citation type="submission" date="2020-05" db="EMBL/GenBank/DDBJ databases">
        <authorList>
            <person name="Chiriac C."/>
            <person name="Salcher M."/>
            <person name="Ghai R."/>
            <person name="Kavagutti S V."/>
        </authorList>
    </citation>
    <scope>NUCLEOTIDE SEQUENCE</scope>
</reference>
<sequence>MVKSRPRFPTPAGPNDYGSAIGWTGLSAWLLEGVPADYLAQHLSDYFAEETSGKSVYQGQHFEWFASRSQPEIFTENDVLAVSALSYTLPAQAIRELLEPAQSITLGREIPNALLAECWRVVSAEAPLDLRVCPENWLSSSQSPFRRLYERLKLIHNVGDVAASKLMAAKFPELIPIWDDRVAGLLYDDTENRWWIPMRNLLTKNNGEVSQFLDSLDSGREDFPICTLRRLDVILWMEASARRVSYKVLRSKRQ</sequence>
<dbReference type="InterPro" id="IPR046275">
    <property type="entry name" value="DUF6308"/>
</dbReference>
<gene>
    <name evidence="1" type="ORF">UFOPK2295_01455</name>
</gene>
<organism evidence="1">
    <name type="scientific">freshwater metagenome</name>
    <dbReference type="NCBI Taxonomy" id="449393"/>
    <lineage>
        <taxon>unclassified sequences</taxon>
        <taxon>metagenomes</taxon>
        <taxon>ecological metagenomes</taxon>
    </lineage>
</organism>
<proteinExistence type="predicted"/>
<dbReference type="EMBL" id="CAEZWV010000038">
    <property type="protein sequence ID" value="CAB4681670.1"/>
    <property type="molecule type" value="Genomic_DNA"/>
</dbReference>
<dbReference type="Pfam" id="PF19827">
    <property type="entry name" value="DUF6308"/>
    <property type="match status" value="1"/>
</dbReference>
<dbReference type="AlphaFoldDB" id="A0A6J6N4W6"/>